<sequence length="60" mass="6561">MVNYPKGAEGWGGSLTESQRRSTTSQQEQSPVRDCPGVCQSNRVRDPDSLGTADEGNRYT</sequence>
<protein>
    <submittedName>
        <fullName evidence="2">Uncharacterized protein</fullName>
    </submittedName>
</protein>
<feature type="compositionally biased region" description="Low complexity" evidence="1">
    <location>
        <begin position="21"/>
        <end position="30"/>
    </location>
</feature>
<comment type="caution">
    <text evidence="2">The sequence shown here is derived from an EMBL/GenBank/DDBJ whole genome shotgun (WGS) entry which is preliminary data.</text>
</comment>
<dbReference type="EMBL" id="VSRR010000097">
    <property type="protein sequence ID" value="MPC10036.1"/>
    <property type="molecule type" value="Genomic_DNA"/>
</dbReference>
<dbReference type="AlphaFoldDB" id="A0A5B7CNU2"/>
<dbReference type="Proteomes" id="UP000324222">
    <property type="component" value="Unassembled WGS sequence"/>
</dbReference>
<evidence type="ECO:0000313" key="2">
    <source>
        <dbReference type="EMBL" id="MPC10036.1"/>
    </source>
</evidence>
<feature type="region of interest" description="Disordered" evidence="1">
    <location>
        <begin position="1"/>
        <end position="60"/>
    </location>
</feature>
<accession>A0A5B7CNU2</accession>
<keyword evidence="3" id="KW-1185">Reference proteome</keyword>
<name>A0A5B7CNU2_PORTR</name>
<gene>
    <name evidence="2" type="ORF">E2C01_002661</name>
</gene>
<evidence type="ECO:0000256" key="1">
    <source>
        <dbReference type="SAM" id="MobiDB-lite"/>
    </source>
</evidence>
<proteinExistence type="predicted"/>
<organism evidence="2 3">
    <name type="scientific">Portunus trituberculatus</name>
    <name type="common">Swimming crab</name>
    <name type="synonym">Neptunus trituberculatus</name>
    <dbReference type="NCBI Taxonomy" id="210409"/>
    <lineage>
        <taxon>Eukaryota</taxon>
        <taxon>Metazoa</taxon>
        <taxon>Ecdysozoa</taxon>
        <taxon>Arthropoda</taxon>
        <taxon>Crustacea</taxon>
        <taxon>Multicrustacea</taxon>
        <taxon>Malacostraca</taxon>
        <taxon>Eumalacostraca</taxon>
        <taxon>Eucarida</taxon>
        <taxon>Decapoda</taxon>
        <taxon>Pleocyemata</taxon>
        <taxon>Brachyura</taxon>
        <taxon>Eubrachyura</taxon>
        <taxon>Portunoidea</taxon>
        <taxon>Portunidae</taxon>
        <taxon>Portuninae</taxon>
        <taxon>Portunus</taxon>
    </lineage>
</organism>
<evidence type="ECO:0000313" key="3">
    <source>
        <dbReference type="Proteomes" id="UP000324222"/>
    </source>
</evidence>
<reference evidence="2 3" key="1">
    <citation type="submission" date="2019-05" db="EMBL/GenBank/DDBJ databases">
        <title>Another draft genome of Portunus trituberculatus and its Hox gene families provides insights of decapod evolution.</title>
        <authorList>
            <person name="Jeong J.-H."/>
            <person name="Song I."/>
            <person name="Kim S."/>
            <person name="Choi T."/>
            <person name="Kim D."/>
            <person name="Ryu S."/>
            <person name="Kim W."/>
        </authorList>
    </citation>
    <scope>NUCLEOTIDE SEQUENCE [LARGE SCALE GENOMIC DNA]</scope>
    <source>
        <tissue evidence="2">Muscle</tissue>
    </source>
</reference>